<keyword evidence="2" id="KW-1185">Reference proteome</keyword>
<gene>
    <name evidence="1" type="ORF">SAMN05444338_11423</name>
</gene>
<accession>A0A1H3E2V8</accession>
<dbReference type="EMBL" id="FNMV01000014">
    <property type="protein sequence ID" value="SDX73015.1"/>
    <property type="molecule type" value="Genomic_DNA"/>
</dbReference>
<evidence type="ECO:0000313" key="1">
    <source>
        <dbReference type="EMBL" id="SDX73015.1"/>
    </source>
</evidence>
<reference evidence="2" key="1">
    <citation type="submission" date="2016-10" db="EMBL/GenBank/DDBJ databases">
        <authorList>
            <person name="Varghese N."/>
            <person name="Submissions S."/>
        </authorList>
    </citation>
    <scope>NUCLEOTIDE SEQUENCE [LARGE SCALE GENOMIC DNA]</scope>
    <source>
        <strain evidence="2">DSM 15718</strain>
    </source>
</reference>
<protein>
    <submittedName>
        <fullName evidence="1">Uncharacterized protein</fullName>
    </submittedName>
</protein>
<dbReference type="STRING" id="229203.SAMN05444338_11423"/>
<dbReference type="Gene3D" id="2.180.10.10">
    <property type="entry name" value="RHS repeat-associated core"/>
    <property type="match status" value="1"/>
</dbReference>
<name>A0A1H3E2V8_9FLAO</name>
<organism evidence="1 2">
    <name type="scientific">Flavobacterium degerlachei</name>
    <dbReference type="NCBI Taxonomy" id="229203"/>
    <lineage>
        <taxon>Bacteria</taxon>
        <taxon>Pseudomonadati</taxon>
        <taxon>Bacteroidota</taxon>
        <taxon>Flavobacteriia</taxon>
        <taxon>Flavobacteriales</taxon>
        <taxon>Flavobacteriaceae</taxon>
        <taxon>Flavobacterium</taxon>
    </lineage>
</organism>
<dbReference type="AlphaFoldDB" id="A0A1H3E2V8"/>
<proteinExistence type="predicted"/>
<evidence type="ECO:0000313" key="2">
    <source>
        <dbReference type="Proteomes" id="UP000198569"/>
    </source>
</evidence>
<dbReference type="Proteomes" id="UP000198569">
    <property type="component" value="Unassembled WGS sequence"/>
</dbReference>
<sequence length="288" mass="33405">MLFLASIFFISCTQADTSPNEDDVCVGDNYPITLDKYIKKIKRTPINNESASRTSEFTYNEFNLLAKEREFTTAYNIEYLFDYQCNNNVSKIFNATYTYNSDGKIIYVETEGGSYSYDLIYNGQIILAKGKFVSLSKEITLELNSENLIHKMSRIDSYATFDYDLNGNVTKVKDYDLNDALLNEYEIKYDQNPNPFYGQLKSTYLVGFIELFNLSSHLGLSYIRTYGFNSFYFPYFKNNIISIEEITSTAPYKFLIENEFIYDSQNYPIIIESTLAGSPNINYEIEYN</sequence>